<proteinExistence type="predicted"/>
<comment type="caution">
    <text evidence="1">The sequence shown here is derived from an EMBL/GenBank/DDBJ whole genome shotgun (WGS) entry which is preliminary data.</text>
</comment>
<protein>
    <submittedName>
        <fullName evidence="1">Uncharacterized protein</fullName>
    </submittedName>
</protein>
<dbReference type="EMBL" id="CAKLDI010000002">
    <property type="protein sequence ID" value="CAH0535502.1"/>
    <property type="molecule type" value="Genomic_DNA"/>
</dbReference>
<organism evidence="1 2">
    <name type="scientific">Vibrio stylophorae</name>
    <dbReference type="NCBI Taxonomy" id="659351"/>
    <lineage>
        <taxon>Bacteria</taxon>
        <taxon>Pseudomonadati</taxon>
        <taxon>Pseudomonadota</taxon>
        <taxon>Gammaproteobacteria</taxon>
        <taxon>Vibrionales</taxon>
        <taxon>Vibrionaceae</taxon>
        <taxon>Vibrio</taxon>
    </lineage>
</organism>
<sequence length="95" mass="10612">MAKFQFFQQEIDGSKTTTYLDMRSESFIEEKEQLISAGFEVVGDVIDAPSAEDANQKFKMGFITPVGDYTNATVEGGAATFVIESYKAIRKKLFH</sequence>
<accession>A0ABN8E1Y1</accession>
<reference evidence="1" key="1">
    <citation type="submission" date="2021-11" db="EMBL/GenBank/DDBJ databases">
        <authorList>
            <person name="Rodrigo-Torres L."/>
            <person name="Arahal R. D."/>
            <person name="Lucena T."/>
        </authorList>
    </citation>
    <scope>NUCLEOTIDE SEQUENCE</scope>
    <source>
        <strain evidence="1">CECT 7929</strain>
    </source>
</reference>
<evidence type="ECO:0000313" key="2">
    <source>
        <dbReference type="Proteomes" id="UP000838672"/>
    </source>
</evidence>
<evidence type="ECO:0000313" key="1">
    <source>
        <dbReference type="EMBL" id="CAH0535502.1"/>
    </source>
</evidence>
<gene>
    <name evidence="1" type="ORF">VST7929_03072</name>
</gene>
<dbReference type="Proteomes" id="UP000838672">
    <property type="component" value="Unassembled WGS sequence"/>
</dbReference>
<keyword evidence="2" id="KW-1185">Reference proteome</keyword>
<dbReference type="RefSeq" id="WP_237468408.1">
    <property type="nucleotide sequence ID" value="NZ_CAKLDI010000002.1"/>
</dbReference>
<name>A0ABN8E1Y1_9VIBR</name>